<dbReference type="Gene3D" id="3.20.20.410">
    <property type="entry name" value="Protein of unknown function UPF0759"/>
    <property type="match status" value="1"/>
</dbReference>
<dbReference type="InterPro" id="IPR036520">
    <property type="entry name" value="UPF0759_sf"/>
</dbReference>
<dbReference type="PANTHER" id="PTHR30348">
    <property type="entry name" value="UNCHARACTERIZED PROTEIN YECE"/>
    <property type="match status" value="1"/>
</dbReference>
<reference evidence="1 2" key="2">
    <citation type="journal article" date="2016" name="Science">
        <title>A bacterium that degrades and assimilates poly(ethylene terephthalate).</title>
        <authorList>
            <person name="Yoshida S."/>
            <person name="Hiraga K."/>
            <person name="Takehana T."/>
            <person name="Taniguchi I."/>
            <person name="Yamaji H."/>
            <person name="Maeda Y."/>
            <person name="Toyohara K."/>
            <person name="Miyamoto K."/>
            <person name="Kimura Y."/>
            <person name="Oda K."/>
        </authorList>
    </citation>
    <scope>NUCLEOTIDE SEQUENCE [LARGE SCALE GENOMIC DNA]</scope>
    <source>
        <strain evidence="2">NBRC 110686 / TISTR 2288 / 201-F6</strain>
    </source>
</reference>
<dbReference type="Proteomes" id="UP000037660">
    <property type="component" value="Unassembled WGS sequence"/>
</dbReference>
<dbReference type="STRING" id="1547922.ISF6_0721"/>
<dbReference type="PANTHER" id="PTHR30348:SF4">
    <property type="entry name" value="DUF72 DOMAIN-CONTAINING PROTEIN"/>
    <property type="match status" value="1"/>
</dbReference>
<reference evidence="2" key="1">
    <citation type="submission" date="2015-07" db="EMBL/GenBank/DDBJ databases">
        <title>Discovery of a poly(ethylene terephthalate assimilation.</title>
        <authorList>
            <person name="Yoshida S."/>
            <person name="Hiraga K."/>
            <person name="Takehana T."/>
            <person name="Taniguchi I."/>
            <person name="Yamaji H."/>
            <person name="Maeda Y."/>
            <person name="Toyohara K."/>
            <person name="Miyamoto K."/>
            <person name="Kimura Y."/>
            <person name="Oda K."/>
        </authorList>
    </citation>
    <scope>NUCLEOTIDE SEQUENCE [LARGE SCALE GENOMIC DNA]</scope>
    <source>
        <strain evidence="2">NBRC 110686 / TISTR 2288 / 201-F6</strain>
    </source>
</reference>
<evidence type="ECO:0008006" key="3">
    <source>
        <dbReference type="Google" id="ProtNLM"/>
    </source>
</evidence>
<dbReference type="Pfam" id="PF01904">
    <property type="entry name" value="DUF72"/>
    <property type="match status" value="1"/>
</dbReference>
<sequence length="271" mass="29598">MPARVGIGGWNFEDWRDNFYPAGLPHARELAWASRRLTAIEVNATYYSSQKPATFAKWRDEAPEGFVFSLKASRFATNRRVLAEAGESVERFVRSGIAELGPKLGPIVWQFATTKAFDPADFGAFLALLPGAVDGVPLRHAMDVRHPSFLDPAYLALARRHRVATVFTDSDEYPSLADRTADFVYARLMRTRDEEPLGCTPAELDRWAAVTRAWARGEDPAGLPHVEAPASAAAPGEAFVFFISGAKARAPAAAQALLQRLGWQPAATDAG</sequence>
<name>A0A0K8NZ26_PISS1</name>
<dbReference type="AlphaFoldDB" id="A0A0K8NZ26"/>
<organism evidence="1 2">
    <name type="scientific">Piscinibacter sakaiensis</name>
    <name type="common">Ideonella sakaiensis</name>
    <dbReference type="NCBI Taxonomy" id="1547922"/>
    <lineage>
        <taxon>Bacteria</taxon>
        <taxon>Pseudomonadati</taxon>
        <taxon>Pseudomonadota</taxon>
        <taxon>Betaproteobacteria</taxon>
        <taxon>Burkholderiales</taxon>
        <taxon>Sphaerotilaceae</taxon>
        <taxon>Piscinibacter</taxon>
    </lineage>
</organism>
<dbReference type="SUPFAM" id="SSF117396">
    <property type="entry name" value="TM1631-like"/>
    <property type="match status" value="1"/>
</dbReference>
<dbReference type="InterPro" id="IPR002763">
    <property type="entry name" value="DUF72"/>
</dbReference>
<keyword evidence="2" id="KW-1185">Reference proteome</keyword>
<evidence type="ECO:0000313" key="2">
    <source>
        <dbReference type="Proteomes" id="UP000037660"/>
    </source>
</evidence>
<evidence type="ECO:0000313" key="1">
    <source>
        <dbReference type="EMBL" id="GAP35150.1"/>
    </source>
</evidence>
<gene>
    <name evidence="1" type="ORF">ISF6_0721</name>
</gene>
<proteinExistence type="predicted"/>
<dbReference type="EMBL" id="BBYR01000014">
    <property type="protein sequence ID" value="GAP35150.1"/>
    <property type="molecule type" value="Genomic_DNA"/>
</dbReference>
<protein>
    <recommendedName>
        <fullName evidence="3">DUF72 domain-containing protein</fullName>
    </recommendedName>
</protein>
<comment type="caution">
    <text evidence="1">The sequence shown here is derived from an EMBL/GenBank/DDBJ whole genome shotgun (WGS) entry which is preliminary data.</text>
</comment>
<accession>A0A0K8NZ26</accession>